<sequence length="146" mass="16207">MEKLPNIDIETRAVGDVIAHLRRAGMTTPTIEKVLQSVAWVCDVRAFKFHDIVVGEYAKVMEGTIPADVAFDRILLTFRLPDRDVHVSAEEAELMRGFRAAGYSVRKICAVFDRSTETVHRLTADVETPAKQTPETLSASSEAIYG</sequence>
<dbReference type="Proteomes" id="UP000005095">
    <property type="component" value="Chromosome"/>
</dbReference>
<dbReference type="RefSeq" id="WP_004038055.1">
    <property type="nucleotide sequence ID" value="NZ_CM001555.1"/>
</dbReference>
<gene>
    <name evidence="1" type="ORF">Metli_0695</name>
</gene>
<accession>J0S7X6</accession>
<keyword evidence="2" id="KW-1185">Reference proteome</keyword>
<evidence type="ECO:0000313" key="2">
    <source>
        <dbReference type="Proteomes" id="UP000005095"/>
    </source>
</evidence>
<reference evidence="1 2" key="1">
    <citation type="submission" date="2011-08" db="EMBL/GenBank/DDBJ databases">
        <title>The complete genome of Methanofollis liminatans DSM 4140.</title>
        <authorList>
            <consortium name="US DOE Joint Genome Institute (JGI-PGF)"/>
            <person name="Lucas S."/>
            <person name="Han J."/>
            <person name="Lapidus A."/>
            <person name="Bruce D."/>
            <person name="Goodwin L."/>
            <person name="Pitluck S."/>
            <person name="Peters L."/>
            <person name="Kyrpides N."/>
            <person name="Mavromatis K."/>
            <person name="Ivanova N."/>
            <person name="Mikhailova N."/>
            <person name="Lu M."/>
            <person name="Detter J.C."/>
            <person name="Tapia R."/>
            <person name="Han C."/>
            <person name="Land M."/>
            <person name="Hauser L."/>
            <person name="Markowitz V."/>
            <person name="Cheng J.-F."/>
            <person name="Hugenholtz P."/>
            <person name="Woyke T."/>
            <person name="Wu D."/>
            <person name="Spring S."/>
            <person name="Schuler E."/>
            <person name="Brambilla E."/>
            <person name="Klenk H.-P."/>
            <person name="Eisen J.A."/>
        </authorList>
    </citation>
    <scope>NUCLEOTIDE SEQUENCE [LARGE SCALE GENOMIC DNA]</scope>
    <source>
        <strain evidence="1 2">DSM 4140</strain>
    </source>
</reference>
<protein>
    <submittedName>
        <fullName evidence="1">Uncharacterized protein</fullName>
    </submittedName>
</protein>
<dbReference type="OrthoDB" id="385563at2157"/>
<proteinExistence type="predicted"/>
<organism evidence="1 2">
    <name type="scientific">Methanofollis liminatans DSM 4140</name>
    <dbReference type="NCBI Taxonomy" id="28892"/>
    <lineage>
        <taxon>Archaea</taxon>
        <taxon>Methanobacteriati</taxon>
        <taxon>Methanobacteriota</taxon>
        <taxon>Stenosarchaea group</taxon>
        <taxon>Methanomicrobia</taxon>
        <taxon>Methanomicrobiales</taxon>
        <taxon>Methanomicrobiaceae</taxon>
        <taxon>Methanofollis</taxon>
    </lineage>
</organism>
<dbReference type="STRING" id="28892.Metli_0695"/>
<dbReference type="EMBL" id="CM001555">
    <property type="protein sequence ID" value="EJG06659.1"/>
    <property type="molecule type" value="Genomic_DNA"/>
</dbReference>
<name>J0S7X6_9EURY</name>
<dbReference type="AlphaFoldDB" id="J0S7X6"/>
<dbReference type="HOGENOM" id="CLU_1773205_0_0_2"/>
<evidence type="ECO:0000313" key="1">
    <source>
        <dbReference type="EMBL" id="EJG06659.1"/>
    </source>
</evidence>